<feature type="active site" evidence="6">
    <location>
        <position position="19"/>
    </location>
</feature>
<dbReference type="OMA" id="YQQVTRF"/>
<keyword evidence="11" id="KW-1185">Reference proteome</keyword>
<dbReference type="RefSeq" id="XP_030849267.1">
    <property type="nucleotide sequence ID" value="XM_030993407.1"/>
</dbReference>
<keyword evidence="4 7" id="KW-0378">Hydrolase</keyword>
<evidence type="ECO:0000256" key="4">
    <source>
        <dbReference type="ARBA" id="ARBA00022801"/>
    </source>
</evidence>
<dbReference type="InterPro" id="IPR002115">
    <property type="entry name" value="Tyr_Pase_low_mol_wt_mml"/>
</dbReference>
<evidence type="ECO:0000256" key="5">
    <source>
        <dbReference type="ARBA" id="ARBA00022912"/>
    </source>
</evidence>
<evidence type="ECO:0000313" key="11">
    <source>
        <dbReference type="Proteomes" id="UP000007110"/>
    </source>
</evidence>
<evidence type="ECO:0000256" key="8">
    <source>
        <dbReference type="SAM" id="MobiDB-lite"/>
    </source>
</evidence>
<comment type="function">
    <text evidence="7">Acts on tyrosine phosphorylated proteins, low-MW aryl phosphates and natural and synthetic acyl phosphates.</text>
</comment>
<sequence length="160" mass="18185">MAVAANKSVLFVCLGNICRSVTSEALFRQLAEEKGFASDWKIDSAATSTYQIGDEPDSRTNQTLEKMGRKRSKHIARQITKQDFKDFQYIFGFDQSNISNINRVKPKDSKSQVLLMGKYGKNGDEIVEDPYYHDMAAFDTMYEQCDRCVRAFIAEVEPGK</sequence>
<dbReference type="Proteomes" id="UP000007110">
    <property type="component" value="Unassembled WGS sequence"/>
</dbReference>
<dbReference type="CDD" id="cd16343">
    <property type="entry name" value="LMWPTP"/>
    <property type="match status" value="1"/>
</dbReference>
<comment type="similarity">
    <text evidence="2 7">Belongs to the low molecular weight phosphotyrosine protein phosphatase family.</text>
</comment>
<evidence type="ECO:0000256" key="7">
    <source>
        <dbReference type="RuleBase" id="RU368115"/>
    </source>
</evidence>
<proteinExistence type="inferred from homology"/>
<dbReference type="Pfam" id="PF01451">
    <property type="entry name" value="LMWPc"/>
    <property type="match status" value="1"/>
</dbReference>
<dbReference type="InterPro" id="IPR023485">
    <property type="entry name" value="Ptyr_pPase"/>
</dbReference>
<comment type="subcellular location">
    <subcellularLocation>
        <location evidence="1 7">Cytoplasm</location>
    </subcellularLocation>
</comment>
<organism evidence="10 11">
    <name type="scientific">Strongylocentrotus purpuratus</name>
    <name type="common">Purple sea urchin</name>
    <dbReference type="NCBI Taxonomy" id="7668"/>
    <lineage>
        <taxon>Eukaryota</taxon>
        <taxon>Metazoa</taxon>
        <taxon>Echinodermata</taxon>
        <taxon>Eleutherozoa</taxon>
        <taxon>Echinozoa</taxon>
        <taxon>Echinoidea</taxon>
        <taxon>Euechinoidea</taxon>
        <taxon>Echinacea</taxon>
        <taxon>Camarodonta</taxon>
        <taxon>Echinidea</taxon>
        <taxon>Strongylocentrotidae</taxon>
        <taxon>Strongylocentrotus</taxon>
    </lineage>
</organism>
<dbReference type="InterPro" id="IPR050438">
    <property type="entry name" value="LMW_PTPase"/>
</dbReference>
<dbReference type="GO" id="GO:0003993">
    <property type="term" value="F:acid phosphatase activity"/>
    <property type="evidence" value="ECO:0007669"/>
    <property type="project" value="UniProtKB-UniRule"/>
</dbReference>
<keyword evidence="5 7" id="KW-0904">Protein phosphatase</keyword>
<evidence type="ECO:0000256" key="2">
    <source>
        <dbReference type="ARBA" id="ARBA00011063"/>
    </source>
</evidence>
<comment type="catalytic activity">
    <reaction evidence="7">
        <text>O-phospho-L-tyrosyl-[protein] + H2O = L-tyrosyl-[protein] + phosphate</text>
        <dbReference type="Rhea" id="RHEA:10684"/>
        <dbReference type="Rhea" id="RHEA-COMP:10136"/>
        <dbReference type="Rhea" id="RHEA-COMP:20101"/>
        <dbReference type="ChEBI" id="CHEBI:15377"/>
        <dbReference type="ChEBI" id="CHEBI:43474"/>
        <dbReference type="ChEBI" id="CHEBI:46858"/>
        <dbReference type="ChEBI" id="CHEBI:61978"/>
        <dbReference type="EC" id="3.1.3.48"/>
    </reaction>
</comment>
<dbReference type="InParanoid" id="A0A7M7PBN4"/>
<evidence type="ECO:0000256" key="3">
    <source>
        <dbReference type="ARBA" id="ARBA00022490"/>
    </source>
</evidence>
<feature type="region of interest" description="Disordered" evidence="8">
    <location>
        <begin position="52"/>
        <end position="72"/>
    </location>
</feature>
<evidence type="ECO:0000256" key="6">
    <source>
        <dbReference type="PIRSR" id="PIRSR617867-1"/>
    </source>
</evidence>
<keyword evidence="3 7" id="KW-0963">Cytoplasm</keyword>
<dbReference type="InterPro" id="IPR036196">
    <property type="entry name" value="Ptyr_pPase_sf"/>
</dbReference>
<dbReference type="GO" id="GO:0005737">
    <property type="term" value="C:cytoplasm"/>
    <property type="evidence" value="ECO:0007669"/>
    <property type="project" value="UniProtKB-SubCell"/>
</dbReference>
<evidence type="ECO:0000313" key="10">
    <source>
        <dbReference type="EnsemblMetazoa" id="XP_030849267"/>
    </source>
</evidence>
<protein>
    <recommendedName>
        <fullName evidence="7">Low molecular weight phosphotyrosine protein phosphatase</fullName>
        <shortName evidence="7">LMW-PTP</shortName>
        <shortName evidence="7">LMW-PTPase</shortName>
        <ecNumber evidence="7">3.1.3.2</ecNumber>
        <ecNumber evidence="7">3.1.3.48</ecNumber>
    </recommendedName>
    <alternativeName>
        <fullName evidence="7">Low molecular weight cytosolic acid phosphatase</fullName>
    </alternativeName>
</protein>
<dbReference type="KEGG" id="spu:115918886"/>
<dbReference type="EC" id="3.1.3.2" evidence="7"/>
<dbReference type="EnsemblMetazoa" id="XM_030993407">
    <property type="protein sequence ID" value="XP_030849267"/>
    <property type="gene ID" value="LOC115918886"/>
</dbReference>
<dbReference type="AlphaFoldDB" id="A0A7M7PBN4"/>
<dbReference type="GO" id="GO:0004725">
    <property type="term" value="F:protein tyrosine phosphatase activity"/>
    <property type="evidence" value="ECO:0000318"/>
    <property type="project" value="GO_Central"/>
</dbReference>
<dbReference type="Gene3D" id="3.40.50.2300">
    <property type="match status" value="1"/>
</dbReference>
<comment type="catalytic activity">
    <reaction evidence="7">
        <text>a phosphate monoester + H2O = an alcohol + phosphate</text>
        <dbReference type="Rhea" id="RHEA:15017"/>
        <dbReference type="ChEBI" id="CHEBI:15377"/>
        <dbReference type="ChEBI" id="CHEBI:30879"/>
        <dbReference type="ChEBI" id="CHEBI:43474"/>
        <dbReference type="ChEBI" id="CHEBI:67140"/>
        <dbReference type="EC" id="3.1.3.2"/>
    </reaction>
</comment>
<dbReference type="PRINTS" id="PR00720">
    <property type="entry name" value="MAMMALPTPASE"/>
</dbReference>
<reference evidence="10" key="2">
    <citation type="submission" date="2021-01" db="UniProtKB">
        <authorList>
            <consortium name="EnsemblMetazoa"/>
        </authorList>
    </citation>
    <scope>IDENTIFICATION</scope>
</reference>
<evidence type="ECO:0000259" key="9">
    <source>
        <dbReference type="SMART" id="SM00226"/>
    </source>
</evidence>
<dbReference type="GeneID" id="591824"/>
<feature type="active site" description="Proton donor" evidence="6">
    <location>
        <position position="129"/>
    </location>
</feature>
<name>A0A7M7PBN4_STRPU</name>
<dbReference type="EC" id="3.1.3.48" evidence="7"/>
<dbReference type="SMART" id="SM00226">
    <property type="entry name" value="LMWPc"/>
    <property type="match status" value="1"/>
</dbReference>
<dbReference type="FunFam" id="3.40.50.2300:FF:000409">
    <property type="entry name" value="Low molecular weight phosphotyrosine protein phosphatase, putative"/>
    <property type="match status" value="1"/>
</dbReference>
<dbReference type="PANTHER" id="PTHR11717">
    <property type="entry name" value="LOW MOLECULAR WEIGHT PROTEIN TYROSINE PHOSPHATASE"/>
    <property type="match status" value="1"/>
</dbReference>
<reference evidence="11" key="1">
    <citation type="submission" date="2015-02" db="EMBL/GenBank/DDBJ databases">
        <title>Genome sequencing for Strongylocentrotus purpuratus.</title>
        <authorList>
            <person name="Murali S."/>
            <person name="Liu Y."/>
            <person name="Vee V."/>
            <person name="English A."/>
            <person name="Wang M."/>
            <person name="Skinner E."/>
            <person name="Han Y."/>
            <person name="Muzny D.M."/>
            <person name="Worley K.C."/>
            <person name="Gibbs R.A."/>
        </authorList>
    </citation>
    <scope>NUCLEOTIDE SEQUENCE</scope>
</reference>
<evidence type="ECO:0000256" key="1">
    <source>
        <dbReference type="ARBA" id="ARBA00004496"/>
    </source>
</evidence>
<dbReference type="InterPro" id="IPR017867">
    <property type="entry name" value="Tyr_phospatase_low_mol_wt"/>
</dbReference>
<dbReference type="PRINTS" id="PR00719">
    <property type="entry name" value="LMWPTPASE"/>
</dbReference>
<dbReference type="OrthoDB" id="3388at2759"/>
<dbReference type="RefSeq" id="XP_030849287.1">
    <property type="nucleotide sequence ID" value="XM_030993427.1"/>
</dbReference>
<dbReference type="EnsemblMetazoa" id="XM_030993427">
    <property type="protein sequence ID" value="XP_030849287"/>
    <property type="gene ID" value="LOC591824"/>
</dbReference>
<feature type="active site" description="Nucleophile" evidence="6">
    <location>
        <position position="13"/>
    </location>
</feature>
<feature type="domain" description="Phosphotyrosine protein phosphatase I" evidence="9">
    <location>
        <begin position="7"/>
        <end position="155"/>
    </location>
</feature>
<dbReference type="GO" id="GO:0004726">
    <property type="term" value="F:non-membrane spanning protein tyrosine phosphatase activity"/>
    <property type="evidence" value="ECO:0007669"/>
    <property type="project" value="InterPro"/>
</dbReference>
<accession>A0A7M7PBN4</accession>
<dbReference type="PANTHER" id="PTHR11717:SF7">
    <property type="entry name" value="LOW MOLECULAR WEIGHT PHOSPHOTYROSINE PROTEIN PHOSPHATASE"/>
    <property type="match status" value="1"/>
</dbReference>
<dbReference type="KEGG" id="spu:591824"/>
<dbReference type="GeneID" id="115918886"/>
<dbReference type="SUPFAM" id="SSF52788">
    <property type="entry name" value="Phosphotyrosine protein phosphatases I"/>
    <property type="match status" value="1"/>
</dbReference>